<dbReference type="Proteomes" id="UP001342631">
    <property type="component" value="Unassembled WGS sequence"/>
</dbReference>
<evidence type="ECO:0000313" key="3">
    <source>
        <dbReference type="Proteomes" id="UP001342631"/>
    </source>
</evidence>
<protein>
    <submittedName>
        <fullName evidence="2">Uncharacterized protein</fullName>
    </submittedName>
</protein>
<keyword evidence="3" id="KW-1185">Reference proteome</keyword>
<feature type="compositionally biased region" description="Gly residues" evidence="1">
    <location>
        <begin position="84"/>
        <end position="93"/>
    </location>
</feature>
<accession>A0ABQ6R177</accession>
<feature type="region of interest" description="Disordered" evidence="1">
    <location>
        <begin position="65"/>
        <end position="93"/>
    </location>
</feature>
<comment type="caution">
    <text evidence="2">The sequence shown here is derived from an EMBL/GenBank/DDBJ whole genome shotgun (WGS) entry which is preliminary data.</text>
</comment>
<feature type="region of interest" description="Disordered" evidence="1">
    <location>
        <begin position="28"/>
        <end position="47"/>
    </location>
</feature>
<dbReference type="EMBL" id="BTTX01000007">
    <property type="protein sequence ID" value="GMU10044.1"/>
    <property type="molecule type" value="Genomic_DNA"/>
</dbReference>
<evidence type="ECO:0000313" key="2">
    <source>
        <dbReference type="EMBL" id="GMU10044.1"/>
    </source>
</evidence>
<reference evidence="2 3" key="1">
    <citation type="journal article" date="2024" name="Arch. Microbiol.">
        <title>Corallococcus caeni sp. nov., a novel myxobacterium isolated from activated sludge.</title>
        <authorList>
            <person name="Tomita S."/>
            <person name="Nakai R."/>
            <person name="Kuroda K."/>
            <person name="Kurashita H."/>
            <person name="Hatamoto M."/>
            <person name="Yamaguchi T."/>
            <person name="Narihiro T."/>
        </authorList>
    </citation>
    <scope>NUCLEOTIDE SEQUENCE [LARGE SCALE GENOMIC DNA]</scope>
    <source>
        <strain evidence="2 3">NO1</strain>
    </source>
</reference>
<gene>
    <name evidence="2" type="ORF">ASNO1_62980</name>
</gene>
<sequence>MDVKVLMLAMGGAPGFAEVVGSERLRAARDEPTQYTRRASAQAPRSACPRPCFAPFDVSKPLVRRPFDRSKHGARGFRPRELPPGGGARRATA</sequence>
<evidence type="ECO:0000256" key="1">
    <source>
        <dbReference type="SAM" id="MobiDB-lite"/>
    </source>
</evidence>
<organism evidence="2 3">
    <name type="scientific">Corallococcus caeni</name>
    <dbReference type="NCBI Taxonomy" id="3082388"/>
    <lineage>
        <taxon>Bacteria</taxon>
        <taxon>Pseudomonadati</taxon>
        <taxon>Myxococcota</taxon>
        <taxon>Myxococcia</taxon>
        <taxon>Myxococcales</taxon>
        <taxon>Cystobacterineae</taxon>
        <taxon>Myxococcaceae</taxon>
        <taxon>Corallococcus</taxon>
    </lineage>
</organism>
<name>A0ABQ6R177_9BACT</name>
<proteinExistence type="predicted"/>